<evidence type="ECO:0008006" key="5">
    <source>
        <dbReference type="Google" id="ProtNLM"/>
    </source>
</evidence>
<sequence>DIVLQEHYSPQGEARQGEGPQALVPASKGFHRTGQNCAGEAYATYPSSSQMPTKAKGNSKGKKGKQGKSQSKQNDQMSPFQAEPKSFAPWTTLDTSAFTPSTTLSPNPFAAASSSLVAQDQEWVEALKRAYPDPALMPEETKLLVEKAEKTHGRKGIKNLHQATTYLGKVKDHLSEVSDHRRAHRALWMKHMAAGIQIWEQQLDEFRKHQAFLTEQASKARQEITATSRIIQQLSHTAGGTSAPPPLTVVTAEVEEHTEDAADKEEETLRTNLQAVLRNCAGSLGLDIEPPKAVEVVEEVEAPLSRLAVLSRGVISQKDGGQTVPPLDQLHEGSDSSSSSREGADDAIAAREEAARMDQPVDFAPDPRTDAAVGILGQLIVTQRPADNQRSAVLSVYDSDPDAERIPVIHPEANPRHACHIILEQGHQPSRAAIVLSALFEGPTHDAITQGAYSVGQRQCPDQGCSTGSCPRMEYGVTSHVIIVQAPKIEWSTSLVSVSDYRLGPNPMRIAITTLEHVTFEQIVHGVHYDDLCRHRQEPVHCDVWYQQMHLLPGQRMPCWTGYSFVLHVSRHRQPPIGQPEGDHQAMFQTFGRASPASPPRCSDATHAQQIRVDFEPAQKALQWLDTHFTLPTYDIEAQLDPVACWLPQCLDWIRQEWYDWDGPVECIRVYYDGSFEPKTETSGSATAAFVLQDGTWKFAGALSVQQHKPKFESYTAELTASLIACKQVFDLVKINAEIFSTSPAVEFLYDSLSVGKQSEGQWQARQDPITCHAIRLVREWVSGVHVPADLLAVFQALEQEGLDVAEMCERIHMPSLLETLRAPPFLIQLMKDIHASTWMTIGSRRFANTKRGTRPGSPLADCVFHILMADILHQLHEWIHRQEDFQRILAEYDIPGGFVAWADDLAIPWATTRAADMPKELRRILQFVLQLFEKYGFLLNLEKGKTSAVVLRLKPDEVASIPAAEILKRARQPAMGPLPLFKDSRERDLRSALAKLAQCENQLHIEQVPDDSEQHQNLFWQRLTAQTQLWFQRFQDGGFDADTIKELPDAWLDQSADQDPRYGNWLESVYISWGEKVMPDVLAELIDGEAEMLIEQAFTDMIYDFPRMQLLTEITFLRQKIRRLETEQHVLFPHRTVKRGSANAKERAARISMRALKPLLTRWDLRSKFYPLTLQFLSTLVAQGSEFFFQGIFAAAWSLRFGSLYLSEHPWMPEDEQKV</sequence>
<dbReference type="EMBL" id="CAMXCT020004868">
    <property type="protein sequence ID" value="CAL1163980.1"/>
    <property type="molecule type" value="Genomic_DNA"/>
</dbReference>
<evidence type="ECO:0000256" key="1">
    <source>
        <dbReference type="SAM" id="MobiDB-lite"/>
    </source>
</evidence>
<comment type="caution">
    <text evidence="2">The sequence shown here is derived from an EMBL/GenBank/DDBJ whole genome shotgun (WGS) entry which is preliminary data.</text>
</comment>
<dbReference type="InterPro" id="IPR036397">
    <property type="entry name" value="RNaseH_sf"/>
</dbReference>
<proteinExistence type="predicted"/>
<dbReference type="Proteomes" id="UP001152797">
    <property type="component" value="Unassembled WGS sequence"/>
</dbReference>
<dbReference type="EMBL" id="CAMXCT010004868">
    <property type="protein sequence ID" value="CAI4010605.1"/>
    <property type="molecule type" value="Genomic_DNA"/>
</dbReference>
<protein>
    <recommendedName>
        <fullName evidence="5">Reverse transcriptase domain-containing protein</fullName>
    </recommendedName>
</protein>
<keyword evidence="4" id="KW-1185">Reference proteome</keyword>
<feature type="region of interest" description="Disordered" evidence="1">
    <location>
        <begin position="317"/>
        <end position="346"/>
    </location>
</feature>
<organism evidence="2">
    <name type="scientific">Cladocopium goreaui</name>
    <dbReference type="NCBI Taxonomy" id="2562237"/>
    <lineage>
        <taxon>Eukaryota</taxon>
        <taxon>Sar</taxon>
        <taxon>Alveolata</taxon>
        <taxon>Dinophyceae</taxon>
        <taxon>Suessiales</taxon>
        <taxon>Symbiodiniaceae</taxon>
        <taxon>Cladocopium</taxon>
    </lineage>
</organism>
<evidence type="ECO:0000313" key="3">
    <source>
        <dbReference type="EMBL" id="CAL4797917.1"/>
    </source>
</evidence>
<reference evidence="3 4" key="2">
    <citation type="submission" date="2024-05" db="EMBL/GenBank/DDBJ databases">
        <authorList>
            <person name="Chen Y."/>
            <person name="Shah S."/>
            <person name="Dougan E. K."/>
            <person name="Thang M."/>
            <person name="Chan C."/>
        </authorList>
    </citation>
    <scope>NUCLEOTIDE SEQUENCE [LARGE SCALE GENOMIC DNA]</scope>
</reference>
<evidence type="ECO:0000313" key="4">
    <source>
        <dbReference type="Proteomes" id="UP001152797"/>
    </source>
</evidence>
<reference evidence="2" key="1">
    <citation type="submission" date="2022-10" db="EMBL/GenBank/DDBJ databases">
        <authorList>
            <person name="Chen Y."/>
            <person name="Dougan E. K."/>
            <person name="Chan C."/>
            <person name="Rhodes N."/>
            <person name="Thang M."/>
        </authorList>
    </citation>
    <scope>NUCLEOTIDE SEQUENCE</scope>
</reference>
<feature type="compositionally biased region" description="Basic residues" evidence="1">
    <location>
        <begin position="57"/>
        <end position="66"/>
    </location>
</feature>
<accession>A0A9P1DJ40</accession>
<dbReference type="EMBL" id="CAMXCT030004868">
    <property type="protein sequence ID" value="CAL4797917.1"/>
    <property type="molecule type" value="Genomic_DNA"/>
</dbReference>
<feature type="region of interest" description="Disordered" evidence="1">
    <location>
        <begin position="1"/>
        <end position="82"/>
    </location>
</feature>
<feature type="non-terminal residue" evidence="2">
    <location>
        <position position="1"/>
    </location>
</feature>
<feature type="non-terminal residue" evidence="2">
    <location>
        <position position="1220"/>
    </location>
</feature>
<dbReference type="Gene3D" id="3.30.420.10">
    <property type="entry name" value="Ribonuclease H-like superfamily/Ribonuclease H"/>
    <property type="match status" value="1"/>
</dbReference>
<dbReference type="GO" id="GO:0003676">
    <property type="term" value="F:nucleic acid binding"/>
    <property type="evidence" value="ECO:0007669"/>
    <property type="project" value="InterPro"/>
</dbReference>
<name>A0A9P1DJ40_9DINO</name>
<evidence type="ECO:0000313" key="2">
    <source>
        <dbReference type="EMBL" id="CAI4010605.1"/>
    </source>
</evidence>
<gene>
    <name evidence="2" type="ORF">C1SCF055_LOCUS35859</name>
</gene>
<dbReference type="AlphaFoldDB" id="A0A9P1DJ40"/>